<dbReference type="AlphaFoldDB" id="A0A2N5W3R0"/>
<dbReference type="Proteomes" id="UP000235388">
    <property type="component" value="Unassembled WGS sequence"/>
</dbReference>
<reference evidence="1 2" key="1">
    <citation type="submission" date="2017-11" db="EMBL/GenBank/DDBJ databases">
        <title>De novo assembly and phasing of dikaryotic genomes from two isolates of Puccinia coronata f. sp. avenae, the causal agent of oat crown rust.</title>
        <authorList>
            <person name="Miller M.E."/>
            <person name="Zhang Y."/>
            <person name="Omidvar V."/>
            <person name="Sperschneider J."/>
            <person name="Schwessinger B."/>
            <person name="Raley C."/>
            <person name="Palmer J.M."/>
            <person name="Garnica D."/>
            <person name="Upadhyaya N."/>
            <person name="Rathjen J."/>
            <person name="Taylor J.M."/>
            <person name="Park R.F."/>
            <person name="Dodds P.N."/>
            <person name="Hirsch C.D."/>
            <person name="Kianian S.F."/>
            <person name="Figueroa M."/>
        </authorList>
    </citation>
    <scope>NUCLEOTIDE SEQUENCE [LARGE SCALE GENOMIC DNA]</scope>
    <source>
        <strain evidence="1">12NC29</strain>
    </source>
</reference>
<gene>
    <name evidence="1" type="ORF">PCANC_01295</name>
</gene>
<accession>A0A2N5W3R0</accession>
<proteinExistence type="predicted"/>
<comment type="caution">
    <text evidence="1">The sequence shown here is derived from an EMBL/GenBank/DDBJ whole genome shotgun (WGS) entry which is preliminary data.</text>
</comment>
<name>A0A2N5W3R0_9BASI</name>
<protein>
    <submittedName>
        <fullName evidence="1">Uncharacterized protein</fullName>
    </submittedName>
</protein>
<dbReference type="EMBL" id="PGCJ01000016">
    <property type="protein sequence ID" value="PLW56852.1"/>
    <property type="molecule type" value="Genomic_DNA"/>
</dbReference>
<evidence type="ECO:0000313" key="2">
    <source>
        <dbReference type="Proteomes" id="UP000235388"/>
    </source>
</evidence>
<sequence length="91" mass="9971">MYKPPLRFAQGLACEVLGEAYVQWALPDRGAHWTLYGSVQRAPLSGSAHWTPPWSVQRALATQSAHWTLWLPSSNGRFTTVASSGASRSVC</sequence>
<organism evidence="1 2">
    <name type="scientific">Puccinia coronata f. sp. avenae</name>
    <dbReference type="NCBI Taxonomy" id="200324"/>
    <lineage>
        <taxon>Eukaryota</taxon>
        <taxon>Fungi</taxon>
        <taxon>Dikarya</taxon>
        <taxon>Basidiomycota</taxon>
        <taxon>Pucciniomycotina</taxon>
        <taxon>Pucciniomycetes</taxon>
        <taxon>Pucciniales</taxon>
        <taxon>Pucciniaceae</taxon>
        <taxon>Puccinia</taxon>
    </lineage>
</organism>
<evidence type="ECO:0000313" key="1">
    <source>
        <dbReference type="EMBL" id="PLW56852.1"/>
    </source>
</evidence>
<keyword evidence="2" id="KW-1185">Reference proteome</keyword>